<dbReference type="Gene3D" id="2.30.30.100">
    <property type="match status" value="1"/>
</dbReference>
<organism evidence="5">
    <name type="scientific">hydrothermal vent metagenome</name>
    <dbReference type="NCBI Taxonomy" id="652676"/>
    <lineage>
        <taxon>unclassified sequences</taxon>
        <taxon>metagenomes</taxon>
        <taxon>ecological metagenomes</taxon>
    </lineage>
</organism>
<dbReference type="InterPro" id="IPR030855">
    <property type="entry name" value="Bifunct_BirA"/>
</dbReference>
<dbReference type="SUPFAM" id="SSF50037">
    <property type="entry name" value="C-terminal domain of transcriptional repressors"/>
    <property type="match status" value="1"/>
</dbReference>
<dbReference type="GO" id="GO:0005524">
    <property type="term" value="F:ATP binding"/>
    <property type="evidence" value="ECO:0007669"/>
    <property type="project" value="UniProtKB-KW"/>
</dbReference>
<dbReference type="PROSITE" id="PS51733">
    <property type="entry name" value="BPL_LPL_CATALYTIC"/>
    <property type="match status" value="1"/>
</dbReference>
<keyword evidence="3" id="KW-0067">ATP-binding</keyword>
<evidence type="ECO:0000256" key="2">
    <source>
        <dbReference type="ARBA" id="ARBA00022741"/>
    </source>
</evidence>
<dbReference type="Pfam" id="PF02237">
    <property type="entry name" value="BPL_C"/>
    <property type="match status" value="1"/>
</dbReference>
<dbReference type="EMBL" id="UOFS01000041">
    <property type="protein sequence ID" value="VAW99886.1"/>
    <property type="molecule type" value="Genomic_DNA"/>
</dbReference>
<evidence type="ECO:0000313" key="5">
    <source>
        <dbReference type="EMBL" id="VAW99886.1"/>
    </source>
</evidence>
<dbReference type="Pfam" id="PF08279">
    <property type="entry name" value="HTH_11"/>
    <property type="match status" value="1"/>
</dbReference>
<dbReference type="GO" id="GO:0005737">
    <property type="term" value="C:cytoplasm"/>
    <property type="evidence" value="ECO:0007669"/>
    <property type="project" value="TreeGrafter"/>
</dbReference>
<sequence length="335" mass="37246">MLKIELFKILCDGQFHSGTELGVQLQCSRSAIWKAVKSLKLEFNANIFSVRGRGYCLSNAIELLDKQLILNALTANAKKIVSNIDIFFSLDSTNDYLISDTKLNKYNNSICQICLAEYQYKGKGRRGKQWVSPIGGNIYCSLSWNFNKSFHELAGLSLAISVGVANFLKHYGVTEVELKWPNDILWQGKKLLGVLLEMHGEASGPCTTIIGIGINFNMKNLNVDIDQAWCDLNSILTTLPSRNIFTAHLLDNLINSIQLFEQKGLAAFLESWQQYDVIQDKEIIIKKLDTVEQGIARGIDPSGALLVEKNGQITALYSGDVSIRLSDAKSTVEST</sequence>
<dbReference type="NCBIfam" id="TIGR00121">
    <property type="entry name" value="birA_ligase"/>
    <property type="match status" value="1"/>
</dbReference>
<dbReference type="HAMAP" id="MF_00978">
    <property type="entry name" value="Bifunct_BirA"/>
    <property type="match status" value="1"/>
</dbReference>
<dbReference type="SUPFAM" id="SSF55681">
    <property type="entry name" value="Class II aaRS and biotin synthetases"/>
    <property type="match status" value="1"/>
</dbReference>
<dbReference type="InterPro" id="IPR004143">
    <property type="entry name" value="BPL_LPL_catalytic"/>
</dbReference>
<dbReference type="Gene3D" id="1.10.10.10">
    <property type="entry name" value="Winged helix-like DNA-binding domain superfamily/Winged helix DNA-binding domain"/>
    <property type="match status" value="1"/>
</dbReference>
<reference evidence="5" key="1">
    <citation type="submission" date="2018-06" db="EMBL/GenBank/DDBJ databases">
        <authorList>
            <person name="Zhirakovskaya E."/>
        </authorList>
    </citation>
    <scope>NUCLEOTIDE SEQUENCE</scope>
</reference>
<dbReference type="GO" id="GO:0004077">
    <property type="term" value="F:biotin--[biotin carboxyl-carrier protein] ligase activity"/>
    <property type="evidence" value="ECO:0007669"/>
    <property type="project" value="UniProtKB-EC"/>
</dbReference>
<proteinExistence type="inferred from homology"/>
<dbReference type="InterPro" id="IPR004408">
    <property type="entry name" value="Biotin_CoA_COase_ligase"/>
</dbReference>
<dbReference type="InterPro" id="IPR045864">
    <property type="entry name" value="aa-tRNA-synth_II/BPL/LPL"/>
</dbReference>
<keyword evidence="1 5" id="KW-0436">Ligase</keyword>
<dbReference type="CDD" id="cd16442">
    <property type="entry name" value="BPL"/>
    <property type="match status" value="1"/>
</dbReference>
<accession>A0A3B1B4A8</accession>
<name>A0A3B1B4A8_9ZZZZ</name>
<evidence type="ECO:0000256" key="1">
    <source>
        <dbReference type="ARBA" id="ARBA00022598"/>
    </source>
</evidence>
<dbReference type="PANTHER" id="PTHR12835">
    <property type="entry name" value="BIOTIN PROTEIN LIGASE"/>
    <property type="match status" value="1"/>
</dbReference>
<evidence type="ECO:0000259" key="4">
    <source>
        <dbReference type="PROSITE" id="PS51733"/>
    </source>
</evidence>
<dbReference type="InterPro" id="IPR013196">
    <property type="entry name" value="HTH_11"/>
</dbReference>
<dbReference type="AlphaFoldDB" id="A0A3B1B4A8"/>
<dbReference type="InterPro" id="IPR036388">
    <property type="entry name" value="WH-like_DNA-bd_sf"/>
</dbReference>
<keyword evidence="2" id="KW-0547">Nucleotide-binding</keyword>
<dbReference type="PANTHER" id="PTHR12835:SF5">
    <property type="entry name" value="BIOTIN--PROTEIN LIGASE"/>
    <property type="match status" value="1"/>
</dbReference>
<feature type="domain" description="BPL/LPL catalytic" evidence="4">
    <location>
        <begin position="79"/>
        <end position="261"/>
    </location>
</feature>
<dbReference type="EC" id="6.3.4.9" evidence="5"/>
<dbReference type="NCBIfam" id="NF008847">
    <property type="entry name" value="PRK11886.1-2"/>
    <property type="match status" value="1"/>
</dbReference>
<dbReference type="Pfam" id="PF03099">
    <property type="entry name" value="BPL_LplA_LipB"/>
    <property type="match status" value="1"/>
</dbReference>
<dbReference type="Gene3D" id="3.30.930.10">
    <property type="entry name" value="Bira Bifunctional Protein, Domain 2"/>
    <property type="match status" value="1"/>
</dbReference>
<dbReference type="InterPro" id="IPR008988">
    <property type="entry name" value="Transcriptional_repressor_C"/>
</dbReference>
<gene>
    <name evidence="5" type="ORF">MNBD_GAMMA22-1910</name>
</gene>
<dbReference type="GO" id="GO:0006355">
    <property type="term" value="P:regulation of DNA-templated transcription"/>
    <property type="evidence" value="ECO:0007669"/>
    <property type="project" value="InterPro"/>
</dbReference>
<dbReference type="InterPro" id="IPR003142">
    <property type="entry name" value="BPL_C"/>
</dbReference>
<evidence type="ECO:0000256" key="3">
    <source>
        <dbReference type="ARBA" id="ARBA00022840"/>
    </source>
</evidence>
<protein>
    <submittedName>
        <fullName evidence="5">Biotin operon repressor / Biotin--protein ligase</fullName>
        <ecNumber evidence="5">6.3.4.9</ecNumber>
    </submittedName>
</protein>